<protein>
    <submittedName>
        <fullName evidence="1">Uncharacterized protein</fullName>
    </submittedName>
</protein>
<sequence length="67" mass="7748">MNSDRHQITNLSNETENQSKSLFKFQFSYPVDIARLVGMSLPNGQLWQPNISCWPSQDTDMDVDEEL</sequence>
<proteinExistence type="predicted"/>
<organism evidence="1 2">
    <name type="scientific">Neolentinus lepideus HHB14362 ss-1</name>
    <dbReference type="NCBI Taxonomy" id="1314782"/>
    <lineage>
        <taxon>Eukaryota</taxon>
        <taxon>Fungi</taxon>
        <taxon>Dikarya</taxon>
        <taxon>Basidiomycota</taxon>
        <taxon>Agaricomycotina</taxon>
        <taxon>Agaricomycetes</taxon>
        <taxon>Gloeophyllales</taxon>
        <taxon>Gloeophyllaceae</taxon>
        <taxon>Neolentinus</taxon>
    </lineage>
</organism>
<dbReference type="InParanoid" id="A0A165PSY3"/>
<dbReference type="Proteomes" id="UP000076761">
    <property type="component" value="Unassembled WGS sequence"/>
</dbReference>
<reference evidence="1 2" key="1">
    <citation type="journal article" date="2016" name="Mol. Biol. Evol.">
        <title>Comparative Genomics of Early-Diverging Mushroom-Forming Fungi Provides Insights into the Origins of Lignocellulose Decay Capabilities.</title>
        <authorList>
            <person name="Nagy L.G."/>
            <person name="Riley R."/>
            <person name="Tritt A."/>
            <person name="Adam C."/>
            <person name="Daum C."/>
            <person name="Floudas D."/>
            <person name="Sun H."/>
            <person name="Yadav J.S."/>
            <person name="Pangilinan J."/>
            <person name="Larsson K.H."/>
            <person name="Matsuura K."/>
            <person name="Barry K."/>
            <person name="Labutti K."/>
            <person name="Kuo R."/>
            <person name="Ohm R.A."/>
            <person name="Bhattacharya S.S."/>
            <person name="Shirouzu T."/>
            <person name="Yoshinaga Y."/>
            <person name="Martin F.M."/>
            <person name="Grigoriev I.V."/>
            <person name="Hibbett D.S."/>
        </authorList>
    </citation>
    <scope>NUCLEOTIDE SEQUENCE [LARGE SCALE GENOMIC DNA]</scope>
    <source>
        <strain evidence="1 2">HHB14362 ss-1</strain>
    </source>
</reference>
<evidence type="ECO:0000313" key="1">
    <source>
        <dbReference type="EMBL" id="KZT21451.1"/>
    </source>
</evidence>
<accession>A0A165PSY3</accession>
<gene>
    <name evidence="1" type="ORF">NEOLEDRAFT_1139272</name>
</gene>
<keyword evidence="2" id="KW-1185">Reference proteome</keyword>
<dbReference type="EMBL" id="KV425606">
    <property type="protein sequence ID" value="KZT21451.1"/>
    <property type="molecule type" value="Genomic_DNA"/>
</dbReference>
<name>A0A165PSY3_9AGAM</name>
<dbReference type="AlphaFoldDB" id="A0A165PSY3"/>
<evidence type="ECO:0000313" key="2">
    <source>
        <dbReference type="Proteomes" id="UP000076761"/>
    </source>
</evidence>